<dbReference type="Gene3D" id="3.10.450.360">
    <property type="match status" value="1"/>
</dbReference>
<evidence type="ECO:0000313" key="8">
    <source>
        <dbReference type="Proteomes" id="UP000011910"/>
    </source>
</evidence>
<evidence type="ECO:0000313" key="7">
    <source>
        <dbReference type="EMBL" id="EMR03308.1"/>
    </source>
</evidence>
<sequence length="422" mass="47032">MKTKMIYTALAGILSLTACEGNWWGQPTIPDAVEQQFVQLYPTAERVEWELEGDTYQVEFELSSWERTAHFSVDGRLLRYSEEIDDRYLPPAALALLQSRYTQYKIDEVARVQQDQQTYYEVELEDKDDLLLLFDEQGKLLEQQAAANGPTSQLEQASLLSRHAPATEGPSTLTAPQSSWELPAELREISGMAFLDEGVLACVQDEEGIIYLYDLSKKAITRTIPFAEEGDYEGLVVVDNTAFVLRSDGALFEVSPLRQGKPTTTLHPSVLAKSQDTEGLAYDKANQRLLIAPKGYDKKLGNYKGLYAFSLADKKMQPKPVITIPLDQEKLAGSSKKDPYDVLQPSSLEINETNGTLYLLDAKNHLLLTLDPQGQIRQLISLDKGQLRQPEAFAFSPDGALYISSEGGKKGKGVLLKYTSGY</sequence>
<organism evidence="7 8">
    <name type="scientific">Cesiribacter andamanensis AMV16</name>
    <dbReference type="NCBI Taxonomy" id="1279009"/>
    <lineage>
        <taxon>Bacteria</taxon>
        <taxon>Pseudomonadati</taxon>
        <taxon>Bacteroidota</taxon>
        <taxon>Cytophagia</taxon>
        <taxon>Cytophagales</taxon>
        <taxon>Cesiribacteraceae</taxon>
        <taxon>Cesiribacter</taxon>
    </lineage>
</organism>
<dbReference type="Pfam" id="PF06977">
    <property type="entry name" value="SdiA-regulated"/>
    <property type="match status" value="1"/>
</dbReference>
<evidence type="ECO:0000256" key="5">
    <source>
        <dbReference type="SAM" id="SignalP"/>
    </source>
</evidence>
<evidence type="ECO:0000256" key="4">
    <source>
        <dbReference type="ARBA" id="ARBA00023136"/>
    </source>
</evidence>
<dbReference type="AlphaFoldDB" id="M7N3S0"/>
<evidence type="ECO:0000256" key="2">
    <source>
        <dbReference type="ARBA" id="ARBA00009852"/>
    </source>
</evidence>
<dbReference type="InterPro" id="IPR021533">
    <property type="entry name" value="PepSY-like"/>
</dbReference>
<feature type="chain" id="PRO_5004081635" description="Putative beta-lactamase-inhibitor-like PepSY-like domain-containing protein" evidence="5">
    <location>
        <begin position="21"/>
        <end position="422"/>
    </location>
</feature>
<comment type="caution">
    <text evidence="7">The sequence shown here is derived from an EMBL/GenBank/DDBJ whole genome shotgun (WGS) entry which is preliminary data.</text>
</comment>
<reference evidence="7 8" key="1">
    <citation type="journal article" date="2013" name="Genome Announc.">
        <title>Draft Genome Sequence of Cesiribacter andamanensis Strain AMV16T, Isolated from a Soil Sample from a Mud Volcano in the Andaman Islands, India.</title>
        <authorList>
            <person name="Shivaji S."/>
            <person name="Ara S."/>
            <person name="Begum Z."/>
            <person name="Srinivas T.N."/>
            <person name="Singh A."/>
            <person name="Kumar Pinnaka A."/>
        </authorList>
    </citation>
    <scope>NUCLEOTIDE SEQUENCE [LARGE SCALE GENOMIC DNA]</scope>
    <source>
        <strain evidence="7 8">AMV16</strain>
    </source>
</reference>
<dbReference type="EMBL" id="AODQ01000029">
    <property type="protein sequence ID" value="EMR03308.1"/>
    <property type="molecule type" value="Genomic_DNA"/>
</dbReference>
<keyword evidence="8" id="KW-1185">Reference proteome</keyword>
<dbReference type="Gene3D" id="2.120.10.30">
    <property type="entry name" value="TolB, C-terminal domain"/>
    <property type="match status" value="1"/>
</dbReference>
<feature type="signal peptide" evidence="5">
    <location>
        <begin position="1"/>
        <end position="20"/>
    </location>
</feature>
<gene>
    <name evidence="7" type="ORF">ADICEAN_01562</name>
</gene>
<dbReference type="SUPFAM" id="SSF160574">
    <property type="entry name" value="BT0923-like"/>
    <property type="match status" value="1"/>
</dbReference>
<dbReference type="Proteomes" id="UP000011910">
    <property type="component" value="Unassembled WGS sequence"/>
</dbReference>
<protein>
    <recommendedName>
        <fullName evidence="6">Putative beta-lactamase-inhibitor-like PepSY-like domain-containing protein</fullName>
    </recommendedName>
</protein>
<dbReference type="STRING" id="1279009.ADICEAN_01562"/>
<dbReference type="InterPro" id="IPR009722">
    <property type="entry name" value="YjiK/CarP"/>
</dbReference>
<dbReference type="PROSITE" id="PS51257">
    <property type="entry name" value="PROKAR_LIPOPROTEIN"/>
    <property type="match status" value="1"/>
</dbReference>
<dbReference type="GO" id="GO:0005886">
    <property type="term" value="C:plasma membrane"/>
    <property type="evidence" value="ECO:0007669"/>
    <property type="project" value="UniProtKB-SubCell"/>
</dbReference>
<proteinExistence type="inferred from homology"/>
<dbReference type="InterPro" id="IPR011042">
    <property type="entry name" value="6-blade_b-propeller_TolB-like"/>
</dbReference>
<dbReference type="RefSeq" id="WP_009194959.1">
    <property type="nucleotide sequence ID" value="NZ_AODQ01000029.1"/>
</dbReference>
<evidence type="ECO:0000256" key="3">
    <source>
        <dbReference type="ARBA" id="ARBA00022475"/>
    </source>
</evidence>
<comment type="subcellular location">
    <subcellularLocation>
        <location evidence="1">Cell membrane</location>
    </subcellularLocation>
</comment>
<evidence type="ECO:0000259" key="6">
    <source>
        <dbReference type="Pfam" id="PF11396"/>
    </source>
</evidence>
<name>M7N3S0_9BACT</name>
<dbReference type="SUPFAM" id="SSF50956">
    <property type="entry name" value="Thermostable phytase (3-phytase)"/>
    <property type="match status" value="1"/>
</dbReference>
<keyword evidence="3" id="KW-1003">Cell membrane</keyword>
<keyword evidence="4" id="KW-0472">Membrane</keyword>
<dbReference type="eggNOG" id="COG3204">
    <property type="taxonomic scope" value="Bacteria"/>
</dbReference>
<accession>M7N3S0</accession>
<keyword evidence="5" id="KW-0732">Signal</keyword>
<evidence type="ECO:0000256" key="1">
    <source>
        <dbReference type="ARBA" id="ARBA00004236"/>
    </source>
</evidence>
<feature type="domain" description="Putative beta-lactamase-inhibitor-like PepSY-like" evidence="6">
    <location>
        <begin position="55"/>
        <end position="141"/>
    </location>
</feature>
<dbReference type="OrthoDB" id="5292493at2"/>
<dbReference type="Pfam" id="PF11396">
    <property type="entry name" value="PepSY_like"/>
    <property type="match status" value="1"/>
</dbReference>
<comment type="similarity">
    <text evidence="2">Belongs to the YjiK family.</text>
</comment>